<dbReference type="AlphaFoldDB" id="A0AAV7IF93"/>
<dbReference type="InterPro" id="IPR036600">
    <property type="entry name" value="PAH_sf"/>
</dbReference>
<evidence type="ECO:0000256" key="2">
    <source>
        <dbReference type="ARBA" id="ARBA00023242"/>
    </source>
</evidence>
<name>A0AAV7IF93_COTGL</name>
<reference evidence="3 4" key="1">
    <citation type="journal article" date="2021" name="J. Hered.">
        <title>A chromosome-level genome assembly of the parasitoid wasp, Cotesia glomerata (Hymenoptera: Braconidae).</title>
        <authorList>
            <person name="Pinto B.J."/>
            <person name="Weis J.J."/>
            <person name="Gamble T."/>
            <person name="Ode P.J."/>
            <person name="Paul R."/>
            <person name="Zaspel J.M."/>
        </authorList>
    </citation>
    <scope>NUCLEOTIDE SEQUENCE [LARGE SCALE GENOMIC DNA]</scope>
    <source>
        <strain evidence="3">CgM1</strain>
    </source>
</reference>
<dbReference type="GO" id="GO:0005634">
    <property type="term" value="C:nucleus"/>
    <property type="evidence" value="ECO:0007669"/>
    <property type="project" value="UniProtKB-SubCell"/>
</dbReference>
<comment type="caution">
    <text evidence="3">The sequence shown here is derived from an EMBL/GenBank/DDBJ whole genome shotgun (WGS) entry which is preliminary data.</text>
</comment>
<organism evidence="3 4">
    <name type="scientific">Cotesia glomerata</name>
    <name type="common">Lepidopteran parasitic wasp</name>
    <name type="synonym">Apanteles glomeratus</name>
    <dbReference type="NCBI Taxonomy" id="32391"/>
    <lineage>
        <taxon>Eukaryota</taxon>
        <taxon>Metazoa</taxon>
        <taxon>Ecdysozoa</taxon>
        <taxon>Arthropoda</taxon>
        <taxon>Hexapoda</taxon>
        <taxon>Insecta</taxon>
        <taxon>Pterygota</taxon>
        <taxon>Neoptera</taxon>
        <taxon>Endopterygota</taxon>
        <taxon>Hymenoptera</taxon>
        <taxon>Apocrita</taxon>
        <taxon>Ichneumonoidea</taxon>
        <taxon>Braconidae</taxon>
        <taxon>Microgastrinae</taxon>
        <taxon>Cotesia</taxon>
    </lineage>
</organism>
<dbReference type="InterPro" id="IPR003822">
    <property type="entry name" value="PAH"/>
</dbReference>
<evidence type="ECO:0000313" key="4">
    <source>
        <dbReference type="Proteomes" id="UP000826195"/>
    </source>
</evidence>
<gene>
    <name evidence="3" type="ORF">KQX54_016611</name>
</gene>
<comment type="subcellular location">
    <subcellularLocation>
        <location evidence="1">Nucleus</location>
    </subcellularLocation>
</comment>
<evidence type="ECO:0000313" key="3">
    <source>
        <dbReference type="EMBL" id="KAH0549977.1"/>
    </source>
</evidence>
<evidence type="ECO:0000256" key="1">
    <source>
        <dbReference type="ARBA" id="ARBA00004123"/>
    </source>
</evidence>
<dbReference type="EMBL" id="JAHXZJ010001864">
    <property type="protein sequence ID" value="KAH0549977.1"/>
    <property type="molecule type" value="Genomic_DNA"/>
</dbReference>
<dbReference type="SUPFAM" id="SSF47762">
    <property type="entry name" value="PAH2 domain"/>
    <property type="match status" value="1"/>
</dbReference>
<protein>
    <submittedName>
        <fullName evidence="3">Uncharacterized protein</fullName>
    </submittedName>
</protein>
<dbReference type="GO" id="GO:0006355">
    <property type="term" value="P:regulation of DNA-templated transcription"/>
    <property type="evidence" value="ECO:0007669"/>
    <property type="project" value="InterPro"/>
</dbReference>
<dbReference type="Pfam" id="PF02671">
    <property type="entry name" value="PAH"/>
    <property type="match status" value="1"/>
</dbReference>
<keyword evidence="2" id="KW-0539">Nucleus</keyword>
<dbReference type="Proteomes" id="UP000826195">
    <property type="component" value="Unassembled WGS sequence"/>
</dbReference>
<keyword evidence="4" id="KW-1185">Reference proteome</keyword>
<dbReference type="Gene3D" id="1.20.1160.11">
    <property type="entry name" value="Paired amphipathic helix"/>
    <property type="match status" value="1"/>
</dbReference>
<sequence length="154" mass="18196">MTNDNLISGCSQESEHSKYNVTPEEMKDYAMRVNQRLEVERKHTLVRFRIVLSFYNAGKLTREKVVSRVQEILKHDPDLRNEFITRLGFQRPGYSKTTYTYCPNQENWISSCSYSYNNNKFNGAGICSSDVQQNTWNRFLGETRWFFLFDPILP</sequence>
<accession>A0AAV7IF93</accession>
<proteinExistence type="predicted"/>